<feature type="non-terminal residue" evidence="1">
    <location>
        <position position="1"/>
    </location>
</feature>
<evidence type="ECO:0000313" key="2">
    <source>
        <dbReference type="Proteomes" id="UP000189670"/>
    </source>
</evidence>
<accession>A0A1V1NV31</accession>
<name>A0A1V1NV31_9BACT</name>
<sequence length="148" mass="16654">VKQDLDGIVYQECPQPSNREYEKGEKLAAESGYVLGDVVNGSNKNEKWEFDIKRPGWSLPIHQLMVANNVSICFQGHDHIFVKQELDGIIYQTCPMPGDPTYTAYNQEYFLSGDTMPNSGHICVTVSGTSVKVDYVYLQIFILIISLT</sequence>
<evidence type="ECO:0008006" key="3">
    <source>
        <dbReference type="Google" id="ProtNLM"/>
    </source>
</evidence>
<protein>
    <recommendedName>
        <fullName evidence="3">Calcineurin-like phosphoesterase domain-containing protein</fullName>
    </recommendedName>
</protein>
<proteinExistence type="predicted"/>
<dbReference type="EMBL" id="ATBP01001984">
    <property type="protein sequence ID" value="ETR66440.1"/>
    <property type="molecule type" value="Genomic_DNA"/>
</dbReference>
<dbReference type="Gene3D" id="3.60.21.10">
    <property type="match status" value="1"/>
</dbReference>
<dbReference type="InterPro" id="IPR029052">
    <property type="entry name" value="Metallo-depent_PP-like"/>
</dbReference>
<dbReference type="SUPFAM" id="SSF56300">
    <property type="entry name" value="Metallo-dependent phosphatases"/>
    <property type="match status" value="1"/>
</dbReference>
<dbReference type="Proteomes" id="UP000189670">
    <property type="component" value="Unassembled WGS sequence"/>
</dbReference>
<comment type="caution">
    <text evidence="1">The sequence shown here is derived from an EMBL/GenBank/DDBJ whole genome shotgun (WGS) entry which is preliminary data.</text>
</comment>
<dbReference type="AlphaFoldDB" id="A0A1V1NV31"/>
<organism evidence="1 2">
    <name type="scientific">Candidatus Magnetoglobus multicellularis str. Araruama</name>
    <dbReference type="NCBI Taxonomy" id="890399"/>
    <lineage>
        <taxon>Bacteria</taxon>
        <taxon>Pseudomonadati</taxon>
        <taxon>Thermodesulfobacteriota</taxon>
        <taxon>Desulfobacteria</taxon>
        <taxon>Desulfobacterales</taxon>
        <taxon>Desulfobacteraceae</taxon>
        <taxon>Candidatus Magnetoglobus</taxon>
    </lineage>
</organism>
<reference evidence="2" key="1">
    <citation type="submission" date="2012-11" db="EMBL/GenBank/DDBJ databases">
        <authorList>
            <person name="Lucero-Rivera Y.E."/>
            <person name="Tovar-Ramirez D."/>
        </authorList>
    </citation>
    <scope>NUCLEOTIDE SEQUENCE [LARGE SCALE GENOMIC DNA]</scope>
    <source>
        <strain evidence="2">Araruama</strain>
    </source>
</reference>
<evidence type="ECO:0000313" key="1">
    <source>
        <dbReference type="EMBL" id="ETR66440.1"/>
    </source>
</evidence>
<gene>
    <name evidence="1" type="ORF">OMM_12792</name>
</gene>